<sequence>MTDYTLVIGNKTYSSWSLRPWLAMRQAGLDFDEHLIPLDMPDSRARLHALCPAGKVPVLRNGDVTVWESLAILEYIADRHPEARLWPEDPVARGVARALCAEMHAGFSALRQAMPMNVRKALPGKGQGAPGVLRDVARICALWIDCRQRYGADGPFLFGAFTNADAMFAPVASRFRTYAVPVNEICQAYIEAIHALPAMVDWVRDATAEPWVIEADEV</sequence>
<dbReference type="PANTHER" id="PTHR42673:SF4">
    <property type="entry name" value="MALEYLACETOACETATE ISOMERASE"/>
    <property type="match status" value="1"/>
</dbReference>
<dbReference type="Pfam" id="PF13409">
    <property type="entry name" value="GST_N_2"/>
    <property type="match status" value="1"/>
</dbReference>
<dbReference type="GO" id="GO:0006559">
    <property type="term" value="P:L-phenylalanine catabolic process"/>
    <property type="evidence" value="ECO:0007669"/>
    <property type="project" value="TreeGrafter"/>
</dbReference>
<keyword evidence="3" id="KW-1185">Reference proteome</keyword>
<organism evidence="2 3">
    <name type="scientific">Roseospira visakhapatnamensis</name>
    <dbReference type="NCBI Taxonomy" id="390880"/>
    <lineage>
        <taxon>Bacteria</taxon>
        <taxon>Pseudomonadati</taxon>
        <taxon>Pseudomonadota</taxon>
        <taxon>Alphaproteobacteria</taxon>
        <taxon>Rhodospirillales</taxon>
        <taxon>Rhodospirillaceae</taxon>
        <taxon>Roseospira</taxon>
    </lineage>
</organism>
<dbReference type="PANTHER" id="PTHR42673">
    <property type="entry name" value="MALEYLACETOACETATE ISOMERASE"/>
    <property type="match status" value="1"/>
</dbReference>
<reference evidence="2 3" key="1">
    <citation type="submission" date="2020-08" db="EMBL/GenBank/DDBJ databases">
        <title>Genome sequencing of Purple Non-Sulfur Bacteria from various extreme environments.</title>
        <authorList>
            <person name="Mayer M."/>
        </authorList>
    </citation>
    <scope>NUCLEOTIDE SEQUENCE [LARGE SCALE GENOMIC DNA]</scope>
    <source>
        <strain evidence="2 3">JA131</strain>
    </source>
</reference>
<accession>A0A7W6R9N5</accession>
<name>A0A7W6R9N5_9PROT</name>
<dbReference type="GO" id="GO:0006749">
    <property type="term" value="P:glutathione metabolic process"/>
    <property type="evidence" value="ECO:0007669"/>
    <property type="project" value="TreeGrafter"/>
</dbReference>
<dbReference type="AlphaFoldDB" id="A0A7W6R9N5"/>
<proteinExistence type="predicted"/>
<dbReference type="Gene3D" id="1.20.1050.10">
    <property type="match status" value="1"/>
</dbReference>
<dbReference type="SUPFAM" id="SSF47616">
    <property type="entry name" value="GST C-terminal domain-like"/>
    <property type="match status" value="1"/>
</dbReference>
<dbReference type="FunFam" id="3.40.30.10:FF:000206">
    <property type="entry name" value="Probable glutathione S-transferase"/>
    <property type="match status" value="1"/>
</dbReference>
<dbReference type="PROSITE" id="PS50404">
    <property type="entry name" value="GST_NTER"/>
    <property type="match status" value="1"/>
</dbReference>
<evidence type="ECO:0000313" key="2">
    <source>
        <dbReference type="EMBL" id="MBB4264443.1"/>
    </source>
</evidence>
<dbReference type="Gene3D" id="3.40.30.10">
    <property type="entry name" value="Glutaredoxin"/>
    <property type="match status" value="1"/>
</dbReference>
<dbReference type="RefSeq" id="WP_184042090.1">
    <property type="nucleotide sequence ID" value="NZ_JACIGK010000001.1"/>
</dbReference>
<comment type="caution">
    <text evidence="2">The sequence shown here is derived from an EMBL/GenBank/DDBJ whole genome shotgun (WGS) entry which is preliminary data.</text>
</comment>
<dbReference type="InterPro" id="IPR036249">
    <property type="entry name" value="Thioredoxin-like_sf"/>
</dbReference>
<protein>
    <submittedName>
        <fullName evidence="2">Glutathione S-transferase</fullName>
        <ecNumber evidence="2">2.5.1.18</ecNumber>
    </submittedName>
</protein>
<dbReference type="GO" id="GO:0004364">
    <property type="term" value="F:glutathione transferase activity"/>
    <property type="evidence" value="ECO:0007669"/>
    <property type="project" value="UniProtKB-EC"/>
</dbReference>
<feature type="domain" description="GST N-terminal" evidence="1">
    <location>
        <begin position="4"/>
        <end position="84"/>
    </location>
</feature>
<gene>
    <name evidence="2" type="ORF">GGD89_000049</name>
</gene>
<dbReference type="CDD" id="cd03194">
    <property type="entry name" value="GST_C_3"/>
    <property type="match status" value="1"/>
</dbReference>
<dbReference type="CDD" id="cd03043">
    <property type="entry name" value="GST_N_1"/>
    <property type="match status" value="1"/>
</dbReference>
<dbReference type="GO" id="GO:0016034">
    <property type="term" value="F:maleylacetoacetate isomerase activity"/>
    <property type="evidence" value="ECO:0007669"/>
    <property type="project" value="TreeGrafter"/>
</dbReference>
<dbReference type="InterPro" id="IPR040079">
    <property type="entry name" value="Glutathione_S-Trfase"/>
</dbReference>
<evidence type="ECO:0000313" key="3">
    <source>
        <dbReference type="Proteomes" id="UP000554286"/>
    </source>
</evidence>
<dbReference type="EMBL" id="JACIGK010000001">
    <property type="protein sequence ID" value="MBB4264443.1"/>
    <property type="molecule type" value="Genomic_DNA"/>
</dbReference>
<dbReference type="InterPro" id="IPR036282">
    <property type="entry name" value="Glutathione-S-Trfase_C_sf"/>
</dbReference>
<dbReference type="SFLD" id="SFLDS00019">
    <property type="entry name" value="Glutathione_Transferase_(cytos"/>
    <property type="match status" value="1"/>
</dbReference>
<dbReference type="EC" id="2.5.1.18" evidence="2"/>
<dbReference type="SUPFAM" id="SSF52833">
    <property type="entry name" value="Thioredoxin-like"/>
    <property type="match status" value="1"/>
</dbReference>
<dbReference type="InterPro" id="IPR004045">
    <property type="entry name" value="Glutathione_S-Trfase_N"/>
</dbReference>
<evidence type="ECO:0000259" key="1">
    <source>
        <dbReference type="PROSITE" id="PS50404"/>
    </source>
</evidence>
<dbReference type="Proteomes" id="UP000554286">
    <property type="component" value="Unassembled WGS sequence"/>
</dbReference>
<keyword evidence="2" id="KW-0808">Transferase</keyword>